<evidence type="ECO:0000259" key="1">
    <source>
        <dbReference type="Pfam" id="PF01370"/>
    </source>
</evidence>
<name>A0ABP8PL51_9NOCA</name>
<dbReference type="Pfam" id="PF01370">
    <property type="entry name" value="Epimerase"/>
    <property type="match status" value="1"/>
</dbReference>
<gene>
    <name evidence="2" type="ORF">GCM10023094_51050</name>
</gene>
<evidence type="ECO:0000313" key="2">
    <source>
        <dbReference type="EMBL" id="GAA4489440.1"/>
    </source>
</evidence>
<comment type="caution">
    <text evidence="2">The sequence shown here is derived from an EMBL/GenBank/DDBJ whole genome shotgun (WGS) entry which is preliminary data.</text>
</comment>
<dbReference type="InterPro" id="IPR051783">
    <property type="entry name" value="NAD(P)-dependent_oxidoreduct"/>
</dbReference>
<keyword evidence="3" id="KW-1185">Reference proteome</keyword>
<evidence type="ECO:0000313" key="3">
    <source>
        <dbReference type="Proteomes" id="UP001501183"/>
    </source>
</evidence>
<dbReference type="PANTHER" id="PTHR48079:SF6">
    <property type="entry name" value="NAD(P)-BINDING DOMAIN-CONTAINING PROTEIN-RELATED"/>
    <property type="match status" value="1"/>
</dbReference>
<dbReference type="Proteomes" id="UP001501183">
    <property type="component" value="Unassembled WGS sequence"/>
</dbReference>
<reference evidence="3" key="1">
    <citation type="journal article" date="2019" name="Int. J. Syst. Evol. Microbiol.">
        <title>The Global Catalogue of Microorganisms (GCM) 10K type strain sequencing project: providing services to taxonomists for standard genome sequencing and annotation.</title>
        <authorList>
            <consortium name="The Broad Institute Genomics Platform"/>
            <consortium name="The Broad Institute Genome Sequencing Center for Infectious Disease"/>
            <person name="Wu L."/>
            <person name="Ma J."/>
        </authorList>
    </citation>
    <scope>NUCLEOTIDE SEQUENCE [LARGE SCALE GENOMIC DNA]</scope>
    <source>
        <strain evidence="3">JCM 32206</strain>
    </source>
</reference>
<dbReference type="SUPFAM" id="SSF51735">
    <property type="entry name" value="NAD(P)-binding Rossmann-fold domains"/>
    <property type="match status" value="1"/>
</dbReference>
<proteinExistence type="predicted"/>
<dbReference type="PANTHER" id="PTHR48079">
    <property type="entry name" value="PROTEIN YEEZ"/>
    <property type="match status" value="1"/>
</dbReference>
<dbReference type="RefSeq" id="WP_345352317.1">
    <property type="nucleotide sequence ID" value="NZ_BAABFB010000075.1"/>
</dbReference>
<accession>A0ABP8PL51</accession>
<dbReference type="InterPro" id="IPR036291">
    <property type="entry name" value="NAD(P)-bd_dom_sf"/>
</dbReference>
<organism evidence="2 3">
    <name type="scientific">Rhodococcus olei</name>
    <dbReference type="NCBI Taxonomy" id="2161675"/>
    <lineage>
        <taxon>Bacteria</taxon>
        <taxon>Bacillati</taxon>
        <taxon>Actinomycetota</taxon>
        <taxon>Actinomycetes</taxon>
        <taxon>Mycobacteriales</taxon>
        <taxon>Nocardiaceae</taxon>
        <taxon>Rhodococcus</taxon>
    </lineage>
</organism>
<sequence length="280" mass="29296">MDIFVAGGSGVLGRAVVQSLIAAGSRVTAMTRSPGKAAVLRSLGAEPVVADAFDQSAVTRAVAAAGPDAVVHLLTDLGSGDSSSNARLRTVGTRNLVDAATRAGVTRMVAESISWIYPPDVRTAEESTPLDLDAAEPRRTTIMGVDALENAVRELPHGTVLRFGQFYGPGTWYSRDGRHGDAARSGTLAATETVTSFVHVHDAAQAAVAALAWPSGTWNIVDDDPAAGREWAPRLADLLGGPEPVFSVCGDIGRPVSNSRARDHGLVLRHPSWREGFATL</sequence>
<feature type="domain" description="NAD-dependent epimerase/dehydratase" evidence="1">
    <location>
        <begin position="3"/>
        <end position="215"/>
    </location>
</feature>
<dbReference type="InterPro" id="IPR001509">
    <property type="entry name" value="Epimerase_deHydtase"/>
</dbReference>
<protein>
    <submittedName>
        <fullName evidence="2">NAD(P)-dependent oxidoreductase</fullName>
    </submittedName>
</protein>
<dbReference type="EMBL" id="BAABFB010000075">
    <property type="protein sequence ID" value="GAA4489440.1"/>
    <property type="molecule type" value="Genomic_DNA"/>
</dbReference>
<dbReference type="Gene3D" id="3.40.50.720">
    <property type="entry name" value="NAD(P)-binding Rossmann-like Domain"/>
    <property type="match status" value="1"/>
</dbReference>